<keyword evidence="2 8" id="KW-0349">Heme</keyword>
<proteinExistence type="predicted"/>
<dbReference type="EMBL" id="CP045699">
    <property type="protein sequence ID" value="QGA64284.1"/>
    <property type="molecule type" value="Genomic_DNA"/>
</dbReference>
<dbReference type="Pfam" id="PF02167">
    <property type="entry name" value="Cytochrom_C1"/>
    <property type="match status" value="1"/>
</dbReference>
<dbReference type="PROSITE" id="PS51007">
    <property type="entry name" value="CYTC"/>
    <property type="match status" value="1"/>
</dbReference>
<evidence type="ECO:0000256" key="6">
    <source>
        <dbReference type="ARBA" id="ARBA00023004"/>
    </source>
</evidence>
<keyword evidence="4 8" id="KW-0479">Metal-binding</keyword>
<comment type="subcellular location">
    <subcellularLocation>
        <location evidence="1">Membrane</location>
    </subcellularLocation>
</comment>
<gene>
    <name evidence="12" type="ORF">GFB47_01890</name>
</gene>
<keyword evidence="6 8" id="KW-0408">Iron</keyword>
<evidence type="ECO:0000256" key="7">
    <source>
        <dbReference type="ARBA" id="ARBA00023136"/>
    </source>
</evidence>
<feature type="transmembrane region" description="Helical" evidence="9">
    <location>
        <begin position="223"/>
        <end position="241"/>
    </location>
</feature>
<dbReference type="InterPro" id="IPR009056">
    <property type="entry name" value="Cyt_c-like_dom"/>
</dbReference>
<dbReference type="Proteomes" id="UP000348942">
    <property type="component" value="Chromosome 1"/>
</dbReference>
<name>A0A5Q0TBW2_9VIBR</name>
<sequence length="250" mass="28163">MKKWIVGAFALILSALLPLSVMAAGGNVHLDKANNDLTDQASLQRGAQTFMSYCSGCHSTQYQRYQRVATDLGIPEDLMKENLMFDPNAKIGDLMTNSIPEDAAAKWFGAPPPDLTLVARVRGVDWLYTYLRSFYADPNRPFGVNNITFPNVGMPHVLEGLQGIPEPVYATHTVDGKEHKVVESTRVDKMGELTTKEYDQTVRDLVNFLEYSGDPVKLERHALGWWVMAFLALFTIIVILLKKEYWRDVH</sequence>
<evidence type="ECO:0000313" key="12">
    <source>
        <dbReference type="EMBL" id="QGA64284.1"/>
    </source>
</evidence>
<accession>A0A5Q0TBW2</accession>
<dbReference type="GO" id="GO:0016020">
    <property type="term" value="C:membrane"/>
    <property type="evidence" value="ECO:0007669"/>
    <property type="project" value="UniProtKB-SubCell"/>
</dbReference>
<keyword evidence="7 9" id="KW-0472">Membrane</keyword>
<feature type="binding site" description="covalent" evidence="8">
    <location>
        <position position="54"/>
    </location>
    <ligand>
        <name>heme c</name>
        <dbReference type="ChEBI" id="CHEBI:61717"/>
    </ligand>
</feature>
<dbReference type="InterPro" id="IPR036909">
    <property type="entry name" value="Cyt_c-like_dom_sf"/>
</dbReference>
<dbReference type="GO" id="GO:0009055">
    <property type="term" value="F:electron transfer activity"/>
    <property type="evidence" value="ECO:0007669"/>
    <property type="project" value="InterPro"/>
</dbReference>
<evidence type="ECO:0000256" key="5">
    <source>
        <dbReference type="ARBA" id="ARBA00022989"/>
    </source>
</evidence>
<evidence type="ECO:0000256" key="10">
    <source>
        <dbReference type="SAM" id="SignalP"/>
    </source>
</evidence>
<evidence type="ECO:0000256" key="4">
    <source>
        <dbReference type="ARBA" id="ARBA00022723"/>
    </source>
</evidence>
<dbReference type="SUPFAM" id="SSF46626">
    <property type="entry name" value="Cytochrome c"/>
    <property type="match status" value="1"/>
</dbReference>
<evidence type="ECO:0000256" key="9">
    <source>
        <dbReference type="SAM" id="Phobius"/>
    </source>
</evidence>
<dbReference type="RefSeq" id="WP_153446123.1">
    <property type="nucleotide sequence ID" value="NZ_CP045699.1"/>
</dbReference>
<feature type="chain" id="PRO_5024383397" evidence="10">
    <location>
        <begin position="24"/>
        <end position="250"/>
    </location>
</feature>
<evidence type="ECO:0000256" key="8">
    <source>
        <dbReference type="PIRSR" id="PIRSR602326-1"/>
    </source>
</evidence>
<dbReference type="Gene3D" id="1.10.760.10">
    <property type="entry name" value="Cytochrome c-like domain"/>
    <property type="match status" value="1"/>
</dbReference>
<dbReference type="InterPro" id="IPR002326">
    <property type="entry name" value="Cyt_c1"/>
</dbReference>
<dbReference type="AlphaFoldDB" id="A0A5Q0TBW2"/>
<protein>
    <submittedName>
        <fullName evidence="12">Cytochrome c1</fullName>
    </submittedName>
</protein>
<dbReference type="PANTHER" id="PTHR10266">
    <property type="entry name" value="CYTOCHROME C1"/>
    <property type="match status" value="1"/>
</dbReference>
<keyword evidence="5 9" id="KW-1133">Transmembrane helix</keyword>
<feature type="signal peptide" evidence="10">
    <location>
        <begin position="1"/>
        <end position="23"/>
    </location>
</feature>
<keyword evidence="3 9" id="KW-0812">Transmembrane</keyword>
<reference evidence="12 13" key="1">
    <citation type="submission" date="2019-10" db="EMBL/GenBank/DDBJ databases">
        <title>Vibrio sp. nov., isolated from Coralline algae surface.</title>
        <authorList>
            <person name="Geng Y."/>
            <person name="Zhang X."/>
        </authorList>
    </citation>
    <scope>NUCLEOTIDE SEQUENCE [LARGE SCALE GENOMIC DNA]</scope>
    <source>
        <strain evidence="12 13">SM1977</strain>
    </source>
</reference>
<dbReference type="GO" id="GO:0020037">
    <property type="term" value="F:heme binding"/>
    <property type="evidence" value="ECO:0007669"/>
    <property type="project" value="InterPro"/>
</dbReference>
<feature type="domain" description="Cytochrome c" evidence="11">
    <location>
        <begin position="41"/>
        <end position="213"/>
    </location>
</feature>
<keyword evidence="10" id="KW-0732">Signal</keyword>
<evidence type="ECO:0000256" key="2">
    <source>
        <dbReference type="ARBA" id="ARBA00022617"/>
    </source>
</evidence>
<keyword evidence="13" id="KW-1185">Reference proteome</keyword>
<evidence type="ECO:0000256" key="3">
    <source>
        <dbReference type="ARBA" id="ARBA00022692"/>
    </source>
</evidence>
<comment type="cofactor">
    <cofactor evidence="8">
        <name>heme c</name>
        <dbReference type="ChEBI" id="CHEBI:61717"/>
    </cofactor>
    <text evidence="8">Binds 1 heme c group covalently per subunit.</text>
</comment>
<dbReference type="GO" id="GO:0046872">
    <property type="term" value="F:metal ion binding"/>
    <property type="evidence" value="ECO:0007669"/>
    <property type="project" value="UniProtKB-KW"/>
</dbReference>
<evidence type="ECO:0000256" key="1">
    <source>
        <dbReference type="ARBA" id="ARBA00004370"/>
    </source>
</evidence>
<evidence type="ECO:0000259" key="11">
    <source>
        <dbReference type="PROSITE" id="PS51007"/>
    </source>
</evidence>
<feature type="binding site" description="covalent" evidence="8">
    <location>
        <position position="57"/>
    </location>
    <ligand>
        <name>heme c</name>
        <dbReference type="ChEBI" id="CHEBI:61717"/>
    </ligand>
</feature>
<dbReference type="PANTHER" id="PTHR10266:SF3">
    <property type="entry name" value="CYTOCHROME C1, HEME PROTEIN, MITOCHONDRIAL"/>
    <property type="match status" value="1"/>
</dbReference>
<feature type="binding site" description="covalent" evidence="8">
    <location>
        <position position="58"/>
    </location>
    <ligand>
        <name>heme c</name>
        <dbReference type="ChEBI" id="CHEBI:61717"/>
    </ligand>
</feature>
<dbReference type="FunFam" id="1.10.760.10:FF:000034">
    <property type="entry name" value="Ubiquinol--cytochrome c reductase, cytochrome c1"/>
    <property type="match status" value="1"/>
</dbReference>
<organism evidence="12 13">
    <name type="scientific">Vibrio algicola</name>
    <dbReference type="NCBI Taxonomy" id="2662262"/>
    <lineage>
        <taxon>Bacteria</taxon>
        <taxon>Pseudomonadati</taxon>
        <taxon>Pseudomonadota</taxon>
        <taxon>Gammaproteobacteria</taxon>
        <taxon>Vibrionales</taxon>
        <taxon>Vibrionaceae</taxon>
        <taxon>Vibrio</taxon>
    </lineage>
</organism>
<evidence type="ECO:0000313" key="13">
    <source>
        <dbReference type="Proteomes" id="UP000348942"/>
    </source>
</evidence>